<reference evidence="2 3" key="1">
    <citation type="submission" date="2014-01" db="EMBL/GenBank/DDBJ databases">
        <authorList>
            <person name="Zuccon D."/>
        </authorList>
    </citation>
    <scope>NUCLEOTIDE SEQUENCE [LARGE SCALE GENOMIC DNA]</scope>
    <source>
        <strain evidence="2 3">Y31</strain>
    </source>
</reference>
<name>A0A179CWH5_BIBTR</name>
<dbReference type="PANTHER" id="PTHR22916:SF3">
    <property type="entry name" value="UDP-GLCNAC:BETAGAL BETA-1,3-N-ACETYLGLUCOSAMINYLTRANSFERASE-LIKE PROTEIN 1"/>
    <property type="match status" value="1"/>
</dbReference>
<dbReference type="Pfam" id="PF00535">
    <property type="entry name" value="Glycos_transf_2"/>
    <property type="match status" value="1"/>
</dbReference>
<comment type="caution">
    <text evidence="2">The sequence shown here is derived from an EMBL/GenBank/DDBJ whole genome shotgun (WGS) entry which is preliminary data.</text>
</comment>
<dbReference type="PATRIC" id="fig|1261658.3.peg.1547"/>
<dbReference type="PANTHER" id="PTHR22916">
    <property type="entry name" value="GLYCOSYLTRANSFERASE"/>
    <property type="match status" value="1"/>
</dbReference>
<dbReference type="InterPro" id="IPR029044">
    <property type="entry name" value="Nucleotide-diphossugar_trans"/>
</dbReference>
<dbReference type="GO" id="GO:0016758">
    <property type="term" value="F:hexosyltransferase activity"/>
    <property type="evidence" value="ECO:0007669"/>
    <property type="project" value="UniProtKB-ARBA"/>
</dbReference>
<sequence length="1268" mass="149213">MKNIKDKIKRALKDPYWFFERMYVKNRGMIKQYIPARYKQKLKKFEYTTYTVVNNMTQISLLKLRKYLPIKKRQGNHQFTVVTAVYNVSKYLPDFFESIVNQSLDFEKHIHIICVDDGSTDNSSEVIKNWQRKYPNNITYLYKENGGISSARNLGLQYVETEWVTFIDSDDFVHYDYFRVVDNAVSKNNDIKLAVGNLRFYFEENKLVKDGHSLRYRFTQKEVNIVPIDNLDKNINLFVTVSFFKTKLLHDNKIIFNDKIKPNFEDGKFLADYFLCVETGNVAYLQKAIFFYRKRGDGSSTIDGSWQKKEKYYNILAYGYLPMLESYHSKYGYIPKNIQWTILYELSWHVKTILNNSAAIAFLSEEERKNYYDLCIKIFSYIDDKFILDFDLIGVWFLYKVGMLGAFKGKKPPFNIVYIENIDLDKKQILLVYPSYFDMLETFKINGMDTIPAYKKVVRHHFTEQTFVKEIRVWIPYAEDNDLLSCALDNQIARLSLFGRQMNQVRIRDIISKYQPSEKYITDGSWIIMDRDIQADDNAEHFYRYMMKNHPEQCCYFALNEDSHDWKRLEQEGFNLLKYKSSNFEMKLRKASKVISSHFDDYIYNYFGDHYENSKKFIFLQHGVIQNNLSRWLNYKRYLSLFVTSTPAEYKSIAGDNTSYQVGKKEVVLTGLSRHDALLKVSQSLAQDKMILIMPTWRASILGKASRVGNEREFNPDFMNTNYAQHWSSLINSPKLKDLASNYGYQIIFAPHANIEPYLPMFKVPEYISVWGAKNNQDGIQKLFSKAALMITDYSSVAFEMAFLKKMVLYYQFDKDEVFSGSHIVQQGYFSYEDDGFGPVAIAEEELLLNLEKCLQVDCVAIEPYKTRIENTFPFRDGKNCERIYQSIQALDKTDNKVDFRILKEGIDISYQYHAWNLLENRLNNIPYDFSEYDLITLEHMKFEALVGVKKFIEAEELLASTSWTQNEKIRSQAYIASNINHWDKAVVLWEQVSNLSIDEQLNLLKAYAKLDMGDKFYKLSASILTENLSPAQHSIIILLGYQSQSKWEDIISHVDVISSFSVVECIKYQPELIFAEAYRHLGMFDEAHNMLVQFEKHTNSLSGRVEIAKLAYVRSQFSKVIDQLESAFGKELFRMSDKILEQYITSLKEIDQNYRLGNYLKNNSELYGNYDGFMKLEIKNAFNIRKWHFILDKSKLLSPITQRELAYEIFTAYLKLGMLDEFKANYPKPTDKDTYQYWRLIEKFAILTDDPVLERECRKAMIILFDA</sequence>
<dbReference type="InterPro" id="IPR007554">
    <property type="entry name" value="Glycerophosphate_synth"/>
</dbReference>
<evidence type="ECO:0000313" key="3">
    <source>
        <dbReference type="Proteomes" id="UP000078358"/>
    </source>
</evidence>
<evidence type="ECO:0000259" key="1">
    <source>
        <dbReference type="Pfam" id="PF00535"/>
    </source>
</evidence>
<dbReference type="RefSeq" id="WP_082892849.1">
    <property type="nucleotide sequence ID" value="NZ_JACI01000002.1"/>
</dbReference>
<proteinExistence type="predicted"/>
<dbReference type="Gene3D" id="3.40.50.12580">
    <property type="match status" value="1"/>
</dbReference>
<organism evidence="2 3">
    <name type="scientific">Bibersteinia trehalosi Y31</name>
    <dbReference type="NCBI Taxonomy" id="1261658"/>
    <lineage>
        <taxon>Bacteria</taxon>
        <taxon>Pseudomonadati</taxon>
        <taxon>Pseudomonadota</taxon>
        <taxon>Gammaproteobacteria</taxon>
        <taxon>Pasteurellales</taxon>
        <taxon>Pasteurellaceae</taxon>
        <taxon>Bibersteinia</taxon>
    </lineage>
</organism>
<dbReference type="Proteomes" id="UP000078358">
    <property type="component" value="Unassembled WGS sequence"/>
</dbReference>
<dbReference type="GO" id="GO:0016020">
    <property type="term" value="C:membrane"/>
    <property type="evidence" value="ECO:0007669"/>
    <property type="project" value="InterPro"/>
</dbReference>
<protein>
    <submittedName>
        <fullName evidence="2">Glycosyl transferase</fullName>
    </submittedName>
</protein>
<dbReference type="SUPFAM" id="SSF53448">
    <property type="entry name" value="Nucleotide-diphospho-sugar transferases"/>
    <property type="match status" value="1"/>
</dbReference>
<dbReference type="InterPro" id="IPR001173">
    <property type="entry name" value="Glyco_trans_2-like"/>
</dbReference>
<accession>A0A179CWH5</accession>
<keyword evidence="2" id="KW-0808">Transferase</keyword>
<dbReference type="GO" id="GO:0047355">
    <property type="term" value="F:CDP-glycerol glycerophosphotransferase activity"/>
    <property type="evidence" value="ECO:0007669"/>
    <property type="project" value="InterPro"/>
</dbReference>
<dbReference type="InterPro" id="IPR043148">
    <property type="entry name" value="TagF_C"/>
</dbReference>
<feature type="domain" description="Glycosyltransferase 2-like" evidence="1">
    <location>
        <begin position="80"/>
        <end position="213"/>
    </location>
</feature>
<dbReference type="Pfam" id="PF04464">
    <property type="entry name" value="Glyphos_transf"/>
    <property type="match status" value="1"/>
</dbReference>
<dbReference type="AlphaFoldDB" id="A0A179CWH5"/>
<dbReference type="Gene3D" id="3.90.550.10">
    <property type="entry name" value="Spore Coat Polysaccharide Biosynthesis Protein SpsA, Chain A"/>
    <property type="match status" value="1"/>
</dbReference>
<evidence type="ECO:0000313" key="2">
    <source>
        <dbReference type="EMBL" id="OAQ14264.1"/>
    </source>
</evidence>
<dbReference type="CDD" id="cd00761">
    <property type="entry name" value="Glyco_tranf_GTA_type"/>
    <property type="match status" value="1"/>
</dbReference>
<gene>
    <name evidence="2" type="ORF">F480_07745</name>
</gene>
<dbReference type="EMBL" id="JACI01000002">
    <property type="protein sequence ID" value="OAQ14264.1"/>
    <property type="molecule type" value="Genomic_DNA"/>
</dbReference>